<dbReference type="Pfam" id="PF04290">
    <property type="entry name" value="DctQ"/>
    <property type="match status" value="1"/>
</dbReference>
<evidence type="ECO:0000259" key="10">
    <source>
        <dbReference type="Pfam" id="PF04290"/>
    </source>
</evidence>
<dbReference type="Proteomes" id="UP001139488">
    <property type="component" value="Unassembled WGS sequence"/>
</dbReference>
<feature type="domain" description="Tripartite ATP-independent periplasmic transporters DctQ component" evidence="10">
    <location>
        <begin position="30"/>
        <end position="158"/>
    </location>
</feature>
<evidence type="ECO:0000313" key="12">
    <source>
        <dbReference type="Proteomes" id="UP001139488"/>
    </source>
</evidence>
<keyword evidence="7 9" id="KW-0472">Membrane</keyword>
<evidence type="ECO:0000256" key="9">
    <source>
        <dbReference type="RuleBase" id="RU369079"/>
    </source>
</evidence>
<evidence type="ECO:0000256" key="2">
    <source>
        <dbReference type="ARBA" id="ARBA00022448"/>
    </source>
</evidence>
<dbReference type="GO" id="GO:0015740">
    <property type="term" value="P:C4-dicarboxylate transport"/>
    <property type="evidence" value="ECO:0007669"/>
    <property type="project" value="TreeGrafter"/>
</dbReference>
<feature type="transmembrane region" description="Helical" evidence="9">
    <location>
        <begin position="54"/>
        <end position="71"/>
    </location>
</feature>
<dbReference type="PANTHER" id="PTHR35011">
    <property type="entry name" value="2,3-DIKETO-L-GULONATE TRAP TRANSPORTER SMALL PERMEASE PROTEIN YIAM"/>
    <property type="match status" value="1"/>
</dbReference>
<accession>A0A9X1WFS9</accession>
<dbReference type="RefSeq" id="WP_244357854.1">
    <property type="nucleotide sequence ID" value="NZ_JAJNNZ010000009.1"/>
</dbReference>
<keyword evidence="5 9" id="KW-0812">Transmembrane</keyword>
<evidence type="ECO:0000256" key="7">
    <source>
        <dbReference type="ARBA" id="ARBA00023136"/>
    </source>
</evidence>
<proteinExistence type="inferred from homology"/>
<dbReference type="PANTHER" id="PTHR35011:SF2">
    <property type="entry name" value="2,3-DIKETO-L-GULONATE TRAP TRANSPORTER SMALL PERMEASE PROTEIN YIAM"/>
    <property type="match status" value="1"/>
</dbReference>
<evidence type="ECO:0000313" key="11">
    <source>
        <dbReference type="EMBL" id="MCJ2377655.1"/>
    </source>
</evidence>
<keyword evidence="4 9" id="KW-0997">Cell inner membrane</keyword>
<comment type="subunit">
    <text evidence="9">The complex comprises the extracytoplasmic solute receptor protein and the two transmembrane proteins.</text>
</comment>
<feature type="transmembrane region" description="Helical" evidence="9">
    <location>
        <begin position="131"/>
        <end position="153"/>
    </location>
</feature>
<evidence type="ECO:0000256" key="8">
    <source>
        <dbReference type="ARBA" id="ARBA00038436"/>
    </source>
</evidence>
<dbReference type="AlphaFoldDB" id="A0A9X1WFS9"/>
<keyword evidence="6 9" id="KW-1133">Transmembrane helix</keyword>
<dbReference type="GO" id="GO:0022857">
    <property type="term" value="F:transmembrane transporter activity"/>
    <property type="evidence" value="ECO:0007669"/>
    <property type="project" value="UniProtKB-UniRule"/>
</dbReference>
<comment type="caution">
    <text evidence="11">The sequence shown here is derived from an EMBL/GenBank/DDBJ whole genome shotgun (WGS) entry which is preliminary data.</text>
</comment>
<feature type="transmembrane region" description="Helical" evidence="9">
    <location>
        <begin position="92"/>
        <end position="111"/>
    </location>
</feature>
<evidence type="ECO:0000256" key="3">
    <source>
        <dbReference type="ARBA" id="ARBA00022475"/>
    </source>
</evidence>
<dbReference type="GO" id="GO:0005886">
    <property type="term" value="C:plasma membrane"/>
    <property type="evidence" value="ECO:0007669"/>
    <property type="project" value="UniProtKB-SubCell"/>
</dbReference>
<name>A0A9X1WFS9_9VIBR</name>
<organism evidence="11 12">
    <name type="scientific">Vibrio gelatinilyticus</name>
    <dbReference type="NCBI Taxonomy" id="2893468"/>
    <lineage>
        <taxon>Bacteria</taxon>
        <taxon>Pseudomonadati</taxon>
        <taxon>Pseudomonadota</taxon>
        <taxon>Gammaproteobacteria</taxon>
        <taxon>Vibrionales</taxon>
        <taxon>Vibrionaceae</taxon>
        <taxon>Vibrio</taxon>
    </lineage>
</organism>
<evidence type="ECO:0000256" key="5">
    <source>
        <dbReference type="ARBA" id="ARBA00022692"/>
    </source>
</evidence>
<feature type="transmembrane region" description="Helical" evidence="9">
    <location>
        <begin position="21"/>
        <end position="39"/>
    </location>
</feature>
<reference evidence="11" key="1">
    <citation type="submission" date="2021-11" db="EMBL/GenBank/DDBJ databases">
        <title>Vibrio ZSDE26 sp. nov. and Vibrio ZSDZ34 sp. nov., isolated from coastal seawater in Qingdao.</title>
        <authorList>
            <person name="Zhang P."/>
        </authorList>
    </citation>
    <scope>NUCLEOTIDE SEQUENCE</scope>
    <source>
        <strain evidence="11">ZSDZ34</strain>
    </source>
</reference>
<keyword evidence="2 9" id="KW-0813">Transport</keyword>
<evidence type="ECO:0000256" key="4">
    <source>
        <dbReference type="ARBA" id="ARBA00022519"/>
    </source>
</evidence>
<comment type="subcellular location">
    <subcellularLocation>
        <location evidence="1 9">Cell inner membrane</location>
        <topology evidence="1 9">Multi-pass membrane protein</topology>
    </subcellularLocation>
</comment>
<protein>
    <recommendedName>
        <fullName evidence="9">TRAP transporter small permease protein</fullName>
    </recommendedName>
</protein>
<evidence type="ECO:0000256" key="1">
    <source>
        <dbReference type="ARBA" id="ARBA00004429"/>
    </source>
</evidence>
<dbReference type="EMBL" id="JAJNNZ010000009">
    <property type="protein sequence ID" value="MCJ2377655.1"/>
    <property type="molecule type" value="Genomic_DNA"/>
</dbReference>
<keyword evidence="3" id="KW-1003">Cell membrane</keyword>
<gene>
    <name evidence="11" type="ORF">LNL84_12530</name>
</gene>
<keyword evidence="12" id="KW-1185">Reference proteome</keyword>
<comment type="function">
    <text evidence="9">Part of the tripartite ATP-independent periplasmic (TRAP) transport system.</text>
</comment>
<sequence length="169" mass="19388">MEKLLFWTNTFKTVLDWVVERACIAIMAVLTILVTYQVVTRYVFDSPSAVSEVLSRYMFVWLVLIGGAYVFGLREHMAISYVRDKFPPKIGIIVDMLTEWAIAIFAYIVMWQGGYKASVRQMWQQDSALEIPMGVIYSALPIAGALILFYFAINQVKLINKFQQLRVKG</sequence>
<dbReference type="InterPro" id="IPR055348">
    <property type="entry name" value="DctQ"/>
</dbReference>
<comment type="similarity">
    <text evidence="8 9">Belongs to the TRAP transporter small permease family.</text>
</comment>
<evidence type="ECO:0000256" key="6">
    <source>
        <dbReference type="ARBA" id="ARBA00022989"/>
    </source>
</evidence>
<dbReference type="InterPro" id="IPR007387">
    <property type="entry name" value="TRAP_DctQ"/>
</dbReference>